<dbReference type="GO" id="GO:0016787">
    <property type="term" value="F:hydrolase activity"/>
    <property type="evidence" value="ECO:0007669"/>
    <property type="project" value="UniProtKB-KW"/>
</dbReference>
<dbReference type="EMBL" id="JAPEVI010000003">
    <property type="protein sequence ID" value="MCX2723593.1"/>
    <property type="molecule type" value="Genomic_DNA"/>
</dbReference>
<dbReference type="PANTHER" id="PTHR43808:SF25">
    <property type="entry name" value="PEPTIDASE M20 DIMERISATION DOMAIN-CONTAINING PROTEIN"/>
    <property type="match status" value="1"/>
</dbReference>
<dbReference type="InterPro" id="IPR002933">
    <property type="entry name" value="Peptidase_M20"/>
</dbReference>
<protein>
    <submittedName>
        <fullName evidence="9">ArgE/DapE family deacylase</fullName>
        <ecNumber evidence="9">3.4.-.-</ecNumber>
    </submittedName>
</protein>
<keyword evidence="7" id="KW-0170">Cobalt</keyword>
<keyword evidence="5 9" id="KW-0378">Hydrolase</keyword>
<comment type="cofactor">
    <cofactor evidence="2">
        <name>Zn(2+)</name>
        <dbReference type="ChEBI" id="CHEBI:29105"/>
    </cofactor>
</comment>
<feature type="domain" description="Peptidase M20 dimerisation" evidence="8">
    <location>
        <begin position="207"/>
        <end position="317"/>
    </location>
</feature>
<evidence type="ECO:0000256" key="5">
    <source>
        <dbReference type="ARBA" id="ARBA00022801"/>
    </source>
</evidence>
<comment type="cofactor">
    <cofactor evidence="1">
        <name>Co(2+)</name>
        <dbReference type="ChEBI" id="CHEBI:48828"/>
    </cofactor>
</comment>
<keyword evidence="10" id="KW-1185">Reference proteome</keyword>
<evidence type="ECO:0000313" key="10">
    <source>
        <dbReference type="Proteomes" id="UP001300261"/>
    </source>
</evidence>
<reference evidence="9 10" key="1">
    <citation type="journal article" date="2016" name="Int. J. Syst. Evol. Microbiol.">
        <title>Labrenzia salina sp. nov., isolated from the rhizosphere of the halophyte Arthrocnemum macrostachyum.</title>
        <authorList>
            <person name="Camacho M."/>
            <person name="Redondo-Gomez S."/>
            <person name="Rodriguez-Llorente I."/>
            <person name="Rohde M."/>
            <person name="Sproer C."/>
            <person name="Schumann P."/>
            <person name="Klenk H.P."/>
            <person name="Montero-Calasanz M.D.C."/>
        </authorList>
    </citation>
    <scope>NUCLEOTIDE SEQUENCE [LARGE SCALE GENOMIC DNA]</scope>
    <source>
        <strain evidence="9 10">DSM 29163</strain>
    </source>
</reference>
<dbReference type="PANTHER" id="PTHR43808">
    <property type="entry name" value="ACETYLORNITHINE DEACETYLASE"/>
    <property type="match status" value="1"/>
</dbReference>
<evidence type="ECO:0000256" key="2">
    <source>
        <dbReference type="ARBA" id="ARBA00001947"/>
    </source>
</evidence>
<dbReference type="InterPro" id="IPR011650">
    <property type="entry name" value="Peptidase_M20_dimer"/>
</dbReference>
<dbReference type="Proteomes" id="UP001300261">
    <property type="component" value="Unassembled WGS sequence"/>
</dbReference>
<dbReference type="Pfam" id="PF07687">
    <property type="entry name" value="M20_dimer"/>
    <property type="match status" value="1"/>
</dbReference>
<dbReference type="Gene3D" id="3.40.630.10">
    <property type="entry name" value="Zn peptidases"/>
    <property type="match status" value="1"/>
</dbReference>
<dbReference type="InterPro" id="IPR050072">
    <property type="entry name" value="Peptidase_M20A"/>
</dbReference>
<organism evidence="9 10">
    <name type="scientific">Roseibium salinum</name>
    <dbReference type="NCBI Taxonomy" id="1604349"/>
    <lineage>
        <taxon>Bacteria</taxon>
        <taxon>Pseudomonadati</taxon>
        <taxon>Pseudomonadota</taxon>
        <taxon>Alphaproteobacteria</taxon>
        <taxon>Hyphomicrobiales</taxon>
        <taxon>Stappiaceae</taxon>
        <taxon>Roseibium</taxon>
    </lineage>
</organism>
<keyword evidence="4" id="KW-0479">Metal-binding</keyword>
<comment type="similarity">
    <text evidence="3">Belongs to the peptidase M20A family.</text>
</comment>
<dbReference type="SUPFAM" id="SSF53187">
    <property type="entry name" value="Zn-dependent exopeptidases"/>
    <property type="match status" value="1"/>
</dbReference>
<evidence type="ECO:0000256" key="6">
    <source>
        <dbReference type="ARBA" id="ARBA00022833"/>
    </source>
</evidence>
<keyword evidence="6" id="KW-0862">Zinc</keyword>
<dbReference type="InterPro" id="IPR010182">
    <property type="entry name" value="ArgE/DapE"/>
</dbReference>
<proteinExistence type="inferred from homology"/>
<dbReference type="Pfam" id="PF01546">
    <property type="entry name" value="Peptidase_M20"/>
    <property type="match status" value="1"/>
</dbReference>
<dbReference type="RefSeq" id="WP_265963364.1">
    <property type="nucleotide sequence ID" value="NZ_JAPEVI010000003.1"/>
</dbReference>
<evidence type="ECO:0000256" key="4">
    <source>
        <dbReference type="ARBA" id="ARBA00022723"/>
    </source>
</evidence>
<evidence type="ECO:0000256" key="7">
    <source>
        <dbReference type="ARBA" id="ARBA00023285"/>
    </source>
</evidence>
<dbReference type="NCBIfam" id="NF005306">
    <property type="entry name" value="PRK06837.1"/>
    <property type="match status" value="1"/>
</dbReference>
<gene>
    <name evidence="9" type="ORF">ON753_14645</name>
</gene>
<evidence type="ECO:0000259" key="8">
    <source>
        <dbReference type="Pfam" id="PF07687"/>
    </source>
</evidence>
<name>A0ABT3R3F2_9HYPH</name>
<dbReference type="EC" id="3.4.-.-" evidence="9"/>
<dbReference type="SUPFAM" id="SSF55031">
    <property type="entry name" value="Bacterial exopeptidase dimerisation domain"/>
    <property type="match status" value="1"/>
</dbReference>
<dbReference type="InterPro" id="IPR036264">
    <property type="entry name" value="Bact_exopeptidase_dim_dom"/>
</dbReference>
<accession>A0ABT3R3F2</accession>
<evidence type="ECO:0000256" key="1">
    <source>
        <dbReference type="ARBA" id="ARBA00001941"/>
    </source>
</evidence>
<comment type="caution">
    <text evidence="9">The sequence shown here is derived from an EMBL/GenBank/DDBJ whole genome shotgun (WGS) entry which is preliminary data.</text>
</comment>
<dbReference type="NCBIfam" id="TIGR01910">
    <property type="entry name" value="DapE-ArgE"/>
    <property type="match status" value="1"/>
</dbReference>
<evidence type="ECO:0000313" key="9">
    <source>
        <dbReference type="EMBL" id="MCX2723593.1"/>
    </source>
</evidence>
<evidence type="ECO:0000256" key="3">
    <source>
        <dbReference type="ARBA" id="ARBA00006247"/>
    </source>
</evidence>
<sequence>MPSSLSNDAIEAIKLAVDANFEKQIAFLQEIVRAPSLRSEEAGVQRAVAEALGKRGYEVETYPLDVDALKNHLAYSPATIDYADTFNVSGRKRPQAASGRSLILNAHVDVVPTADPAYWTHAPFAAVREGDWLFGRGAGDMKAGLAANLFAVDAIEAAGFELQGPLEFQSVIDEEVTGNGTAAAILRGATADAVLIPEPTDEDVVCANSGVIKFRITVQGVSAHPREPDSGLSAIEAAFLVINELKVLEARWNAEKIEHAGFDRLANPASLNIGTIQGGEWPASIPFECTFEGRIGFYPGDEPAERMASFEKTLQELGSLDPRLSKANPRLQWIGTCQAGYRLEPGTDAETALASAHRSVTGRSLNRSIMACYLDAALYMNHCEIPSLTYGPLTKNIHGIDECVNLPSLKRVTQTIALFAAEWCGISPK</sequence>
<dbReference type="Gene3D" id="3.30.70.360">
    <property type="match status" value="1"/>
</dbReference>